<accession>A0A4Y2JNG6</accession>
<evidence type="ECO:0000259" key="3">
    <source>
        <dbReference type="PROSITE" id="PS50263"/>
    </source>
</evidence>
<dbReference type="SUPFAM" id="SSF56317">
    <property type="entry name" value="Carbon-nitrogen hydrolase"/>
    <property type="match status" value="1"/>
</dbReference>
<feature type="non-terminal residue" evidence="4">
    <location>
        <position position="423"/>
    </location>
</feature>
<dbReference type="PANTHER" id="PTHR10609:SF27">
    <property type="entry name" value="CN HYDROLASE DOMAIN-CONTAINING PROTEIN-RELATED"/>
    <property type="match status" value="1"/>
</dbReference>
<dbReference type="AlphaFoldDB" id="A0A4Y2JNG6"/>
<dbReference type="InterPro" id="IPR003010">
    <property type="entry name" value="C-N_Hydrolase"/>
</dbReference>
<feature type="chain" id="PRO_5021230222" evidence="2">
    <location>
        <begin position="21"/>
        <end position="423"/>
    </location>
</feature>
<dbReference type="OrthoDB" id="6419659at2759"/>
<dbReference type="PROSITE" id="PS50263">
    <property type="entry name" value="CN_HYDROLASE"/>
    <property type="match status" value="1"/>
</dbReference>
<name>A0A4Y2JNG6_ARAVE</name>
<dbReference type="Proteomes" id="UP000499080">
    <property type="component" value="Unassembled WGS sequence"/>
</dbReference>
<dbReference type="PANTHER" id="PTHR10609">
    <property type="entry name" value="BIOTINIDASE-RELATED"/>
    <property type="match status" value="1"/>
</dbReference>
<dbReference type="EMBL" id="BGPR01003703">
    <property type="protein sequence ID" value="GBM91385.1"/>
    <property type="molecule type" value="Genomic_DNA"/>
</dbReference>
<comment type="caution">
    <text evidence="4">The sequence shown here is derived from an EMBL/GenBank/DDBJ whole genome shotgun (WGS) entry which is preliminary data.</text>
</comment>
<evidence type="ECO:0000313" key="4">
    <source>
        <dbReference type="EMBL" id="GBM91385.1"/>
    </source>
</evidence>
<evidence type="ECO:0000256" key="1">
    <source>
        <dbReference type="ARBA" id="ARBA00008225"/>
    </source>
</evidence>
<organism evidence="4 5">
    <name type="scientific">Araneus ventricosus</name>
    <name type="common">Orbweaver spider</name>
    <name type="synonym">Epeira ventricosa</name>
    <dbReference type="NCBI Taxonomy" id="182803"/>
    <lineage>
        <taxon>Eukaryota</taxon>
        <taxon>Metazoa</taxon>
        <taxon>Ecdysozoa</taxon>
        <taxon>Arthropoda</taxon>
        <taxon>Chelicerata</taxon>
        <taxon>Arachnida</taxon>
        <taxon>Araneae</taxon>
        <taxon>Araneomorphae</taxon>
        <taxon>Entelegynae</taxon>
        <taxon>Araneoidea</taxon>
        <taxon>Araneidae</taxon>
        <taxon>Araneus</taxon>
    </lineage>
</organism>
<feature type="signal peptide" evidence="2">
    <location>
        <begin position="1"/>
        <end position="20"/>
    </location>
</feature>
<dbReference type="Pfam" id="PF00795">
    <property type="entry name" value="CN_hydrolase"/>
    <property type="match status" value="1"/>
</dbReference>
<sequence>MKFPYIELLCFCIILGISSAQMRSSEPEPKYCRAAVHELKQYDDETSSGMEIINKNLEKYGVAASLAAWNNVDIIVFPEKGLFPMKMDNMTWFLNYAEDVPHGKKKANPCNDNKFSNSPILRNFSCTAQKYNFFVVATLIDVKECKVHKSCKNRRNKNNCVTDSSDCPDSGYFNFNTLVVFDREGTLVARYYKRHPFTPLEKGISTPKYPERAYFKDGSCSYTTDIGFDFLFNDSFIDIQKRPRTTGVSYGNWWFDHTPLHYFSIPSQQAWSLTNKVTVLSSDVHAPNLASLGSGIYIPGKGAVIYSYNPDGRSKLLISNIPTSKSGAGLDKNALDTKFFYIDDDDTVTELNGEEPRDFKEECGENVLGMNPSSLTDYRCKQTEVQQYTFVKLNRTEDYIEICSNSFCCSLEYQAESMDETFY</sequence>
<comment type="similarity">
    <text evidence="1">Belongs to the carbon-nitrogen hydrolase superfamily. BTD/VNN family.</text>
</comment>
<feature type="domain" description="CN hydrolase" evidence="3">
    <location>
        <begin position="32"/>
        <end position="323"/>
    </location>
</feature>
<gene>
    <name evidence="4" type="primary">Btd_0</name>
    <name evidence="4" type="ORF">AVEN_42351_1</name>
</gene>
<dbReference type="Gene3D" id="3.60.110.10">
    <property type="entry name" value="Carbon-nitrogen hydrolase"/>
    <property type="match status" value="1"/>
</dbReference>
<evidence type="ECO:0000256" key="2">
    <source>
        <dbReference type="SAM" id="SignalP"/>
    </source>
</evidence>
<keyword evidence="2" id="KW-0732">Signal</keyword>
<dbReference type="InterPro" id="IPR036526">
    <property type="entry name" value="C-N_Hydrolase_sf"/>
</dbReference>
<evidence type="ECO:0000313" key="5">
    <source>
        <dbReference type="Proteomes" id="UP000499080"/>
    </source>
</evidence>
<reference evidence="4 5" key="1">
    <citation type="journal article" date="2019" name="Sci. Rep.">
        <title>Orb-weaving spider Araneus ventricosus genome elucidates the spidroin gene catalogue.</title>
        <authorList>
            <person name="Kono N."/>
            <person name="Nakamura H."/>
            <person name="Ohtoshi R."/>
            <person name="Moran D.A.P."/>
            <person name="Shinohara A."/>
            <person name="Yoshida Y."/>
            <person name="Fujiwara M."/>
            <person name="Mori M."/>
            <person name="Tomita M."/>
            <person name="Arakawa K."/>
        </authorList>
    </citation>
    <scope>NUCLEOTIDE SEQUENCE [LARGE SCALE GENOMIC DNA]</scope>
</reference>
<keyword evidence="5" id="KW-1185">Reference proteome</keyword>
<dbReference type="InterPro" id="IPR040154">
    <property type="entry name" value="Biotinidase/VNN"/>
</dbReference>
<proteinExistence type="inferred from homology"/>
<protein>
    <submittedName>
        <fullName evidence="4">Biotinidase</fullName>
    </submittedName>
</protein>